<name>A0ABT5SCK6_9FLAO</name>
<protein>
    <submittedName>
        <fullName evidence="1">Uncharacterized protein</fullName>
    </submittedName>
</protein>
<reference evidence="1" key="1">
    <citation type="submission" date="2023-02" db="EMBL/GenBank/DDBJ databases">
        <title>Polaribacter ponticola sp. nov., isolated from seawater.</title>
        <authorList>
            <person name="Baek J.H."/>
            <person name="Kim J.M."/>
            <person name="Choi D.G."/>
            <person name="Jeon C.O."/>
        </authorList>
    </citation>
    <scope>NUCLEOTIDE SEQUENCE</scope>
    <source>
        <strain evidence="1">MSW5</strain>
    </source>
</reference>
<evidence type="ECO:0000313" key="1">
    <source>
        <dbReference type="EMBL" id="MDD7915867.1"/>
    </source>
</evidence>
<evidence type="ECO:0000313" key="2">
    <source>
        <dbReference type="Proteomes" id="UP001151478"/>
    </source>
</evidence>
<dbReference type="RefSeq" id="WP_265726414.1">
    <property type="nucleotide sequence ID" value="NZ_JAOSLC020000003.1"/>
</dbReference>
<organism evidence="1 2">
    <name type="scientific">Polaribacter ponticola</name>
    <dbReference type="NCBI Taxonomy" id="2978475"/>
    <lineage>
        <taxon>Bacteria</taxon>
        <taxon>Pseudomonadati</taxon>
        <taxon>Bacteroidota</taxon>
        <taxon>Flavobacteriia</taxon>
        <taxon>Flavobacteriales</taxon>
        <taxon>Flavobacteriaceae</taxon>
    </lineage>
</organism>
<sequence>MLTQKNILIFSDFKNDDFFSGKLKTIALEYRTQKEGITFKDKNTLLITDEKAHGEGGNLYELKIN</sequence>
<keyword evidence="2" id="KW-1185">Reference proteome</keyword>
<gene>
    <name evidence="1" type="ORF">N5A56_016185</name>
</gene>
<proteinExistence type="predicted"/>
<dbReference type="Proteomes" id="UP001151478">
    <property type="component" value="Unassembled WGS sequence"/>
</dbReference>
<dbReference type="EMBL" id="JAOSLC020000003">
    <property type="protein sequence ID" value="MDD7915867.1"/>
    <property type="molecule type" value="Genomic_DNA"/>
</dbReference>
<comment type="caution">
    <text evidence="1">The sequence shown here is derived from an EMBL/GenBank/DDBJ whole genome shotgun (WGS) entry which is preliminary data.</text>
</comment>
<accession>A0ABT5SCK6</accession>